<keyword evidence="1" id="KW-0472">Membrane</keyword>
<evidence type="ECO:0000313" key="2">
    <source>
        <dbReference type="EMBL" id="PRY17907.1"/>
    </source>
</evidence>
<proteinExistence type="predicted"/>
<evidence type="ECO:0000256" key="1">
    <source>
        <dbReference type="SAM" id="Phobius"/>
    </source>
</evidence>
<keyword evidence="1" id="KW-1133">Transmembrane helix</keyword>
<dbReference type="GO" id="GO:0005975">
    <property type="term" value="P:carbohydrate metabolic process"/>
    <property type="evidence" value="ECO:0007669"/>
    <property type="project" value="UniProtKB-ARBA"/>
</dbReference>
<sequence>METQQEPRRDEGFSLIEVVVSMLIFAVLSSAVLGLVVKTLQTTSKADGKAAAANLADAKKEYLIGAAWDSVVSGTDVVDADGTPWAAGQGTAYTVATTVANVPNTSSPCATNGAELTRKLITVGVTWTGMAAGDQVTNRTFRRIYQSDSANTPGSIAWQLNTPAFAADGTVSYSGLSGVTAKAYDSTGTLAGTGVSDGTGCVVVSDLDAGTYSVVVDKDDYVGQDNVQQQSANVSVNAGKISVPAPIRYASVAAAKLNLVPVTGYPAPSSSTGWTALGTTFFADTLSGYDRRPACASGADPLTSPCAGYDGTLATVGRFYPRSYSAYLGACADVKASTVDFTPRATAADVPTVNVKLGAAKYQLTNVGNPLKTWKVVATHAAAASCSGQSIDLGTTAPGTARQVGLPLGTWTLTATPTTGVVTPTNTTSVTVTVTATAPASATTLAVVL</sequence>
<dbReference type="Pfam" id="PF07963">
    <property type="entry name" value="N_methyl"/>
    <property type="match status" value="1"/>
</dbReference>
<gene>
    <name evidence="2" type="ORF">CLV37_101149</name>
</gene>
<dbReference type="Gene3D" id="2.60.40.10">
    <property type="entry name" value="Immunoglobulins"/>
    <property type="match status" value="1"/>
</dbReference>
<protein>
    <submittedName>
        <fullName evidence="2">Prepilin-type N-terminal cleavage/methylation domain-containing protein</fullName>
    </submittedName>
</protein>
<dbReference type="EMBL" id="PVZF01000001">
    <property type="protein sequence ID" value="PRY17907.1"/>
    <property type="molecule type" value="Genomic_DNA"/>
</dbReference>
<keyword evidence="1" id="KW-0812">Transmembrane</keyword>
<feature type="transmembrane region" description="Helical" evidence="1">
    <location>
        <begin position="12"/>
        <end position="37"/>
    </location>
</feature>
<reference evidence="2 3" key="1">
    <citation type="submission" date="2018-03" db="EMBL/GenBank/DDBJ databases">
        <title>Genomic Encyclopedia of Archaeal and Bacterial Type Strains, Phase II (KMG-II): from individual species to whole genera.</title>
        <authorList>
            <person name="Goeker M."/>
        </authorList>
    </citation>
    <scope>NUCLEOTIDE SEQUENCE [LARGE SCALE GENOMIC DNA]</scope>
    <source>
        <strain evidence="2 3">DSM 19711</strain>
    </source>
</reference>
<dbReference type="SUPFAM" id="SSF49478">
    <property type="entry name" value="Cna protein B-type domain"/>
    <property type="match status" value="1"/>
</dbReference>
<accession>A0A2T0R9S0</accession>
<dbReference type="PROSITE" id="PS00409">
    <property type="entry name" value="PROKAR_NTER_METHYL"/>
    <property type="match status" value="1"/>
</dbReference>
<dbReference type="InterPro" id="IPR013783">
    <property type="entry name" value="Ig-like_fold"/>
</dbReference>
<name>A0A2T0R9S0_9ACTN</name>
<dbReference type="InterPro" id="IPR045584">
    <property type="entry name" value="Pilin-like"/>
</dbReference>
<dbReference type="SUPFAM" id="SSF54523">
    <property type="entry name" value="Pili subunits"/>
    <property type="match status" value="1"/>
</dbReference>
<dbReference type="NCBIfam" id="TIGR02532">
    <property type="entry name" value="IV_pilin_GFxxxE"/>
    <property type="match status" value="1"/>
</dbReference>
<keyword evidence="3" id="KW-1185">Reference proteome</keyword>
<dbReference type="AlphaFoldDB" id="A0A2T0R9S0"/>
<comment type="caution">
    <text evidence="2">The sequence shown here is derived from an EMBL/GenBank/DDBJ whole genome shotgun (WGS) entry which is preliminary data.</text>
</comment>
<dbReference type="InterPro" id="IPR012902">
    <property type="entry name" value="N_methyl_site"/>
</dbReference>
<dbReference type="RefSeq" id="WP_170126985.1">
    <property type="nucleotide sequence ID" value="NZ_PVZF01000001.1"/>
</dbReference>
<organism evidence="2 3">
    <name type="scientific">Kineococcus rhizosphaerae</name>
    <dbReference type="NCBI Taxonomy" id="559628"/>
    <lineage>
        <taxon>Bacteria</taxon>
        <taxon>Bacillati</taxon>
        <taxon>Actinomycetota</taxon>
        <taxon>Actinomycetes</taxon>
        <taxon>Kineosporiales</taxon>
        <taxon>Kineosporiaceae</taxon>
        <taxon>Kineococcus</taxon>
    </lineage>
</organism>
<evidence type="ECO:0000313" key="3">
    <source>
        <dbReference type="Proteomes" id="UP000238083"/>
    </source>
</evidence>
<dbReference type="Proteomes" id="UP000238083">
    <property type="component" value="Unassembled WGS sequence"/>
</dbReference>